<dbReference type="SUPFAM" id="SSF55729">
    <property type="entry name" value="Acyl-CoA N-acyltransferases (Nat)"/>
    <property type="match status" value="1"/>
</dbReference>
<dbReference type="Pfam" id="PF13508">
    <property type="entry name" value="Acetyltransf_7"/>
    <property type="match status" value="1"/>
</dbReference>
<protein>
    <submittedName>
        <fullName evidence="2">Unplaced genomic scaffold GYMLUscaffold_15, whole genome shotgun sequence</fullName>
    </submittedName>
</protein>
<dbReference type="Gene3D" id="3.40.630.30">
    <property type="match status" value="1"/>
</dbReference>
<accession>A0A0D0CKW9</accession>
<feature type="domain" description="N-acetyltransferase" evidence="1">
    <location>
        <begin position="95"/>
        <end position="230"/>
    </location>
</feature>
<dbReference type="InterPro" id="IPR000182">
    <property type="entry name" value="GNAT_dom"/>
</dbReference>
<dbReference type="PROSITE" id="PS51186">
    <property type="entry name" value="GNAT"/>
    <property type="match status" value="1"/>
</dbReference>
<dbReference type="Proteomes" id="UP000053593">
    <property type="component" value="Unassembled WGS sequence"/>
</dbReference>
<dbReference type="OrthoDB" id="61113at2759"/>
<gene>
    <name evidence="2" type="ORF">GYMLUDRAFT_40587</name>
</gene>
<dbReference type="CDD" id="cd04301">
    <property type="entry name" value="NAT_SF"/>
    <property type="match status" value="1"/>
</dbReference>
<reference evidence="2 3" key="1">
    <citation type="submission" date="2014-04" db="EMBL/GenBank/DDBJ databases">
        <title>Evolutionary Origins and Diversification of the Mycorrhizal Mutualists.</title>
        <authorList>
            <consortium name="DOE Joint Genome Institute"/>
            <consortium name="Mycorrhizal Genomics Consortium"/>
            <person name="Kohler A."/>
            <person name="Kuo A."/>
            <person name="Nagy L.G."/>
            <person name="Floudas D."/>
            <person name="Copeland A."/>
            <person name="Barry K.W."/>
            <person name="Cichocki N."/>
            <person name="Veneault-Fourrey C."/>
            <person name="LaButti K."/>
            <person name="Lindquist E.A."/>
            <person name="Lipzen A."/>
            <person name="Lundell T."/>
            <person name="Morin E."/>
            <person name="Murat C."/>
            <person name="Riley R."/>
            <person name="Ohm R."/>
            <person name="Sun H."/>
            <person name="Tunlid A."/>
            <person name="Henrissat B."/>
            <person name="Grigoriev I.V."/>
            <person name="Hibbett D.S."/>
            <person name="Martin F."/>
        </authorList>
    </citation>
    <scope>NUCLEOTIDE SEQUENCE [LARGE SCALE GENOMIC DNA]</scope>
    <source>
        <strain evidence="2 3">FD-317 M1</strain>
    </source>
</reference>
<evidence type="ECO:0000259" key="1">
    <source>
        <dbReference type="PROSITE" id="PS51186"/>
    </source>
</evidence>
<evidence type="ECO:0000313" key="3">
    <source>
        <dbReference type="Proteomes" id="UP000053593"/>
    </source>
</evidence>
<sequence length="232" mass="26900">MELKVKAVVERLNLVHGSLPEKDVERVVDVSVRAFESARDRDGDISHNAILGRDWTLASSYFRSIILVGLFAGDVYGIRDKESKEFVAVGIWFRPGQRSANWTEEFKCKVGLNDFLDKLQPQFREWYLDTIPRIIREREDFFTDEERSRRWWCIHLCTDPRYHGQGLARSIIDHVHEEAQEAVERGFVALGAGVQVNVQKYQSLGFRKRGELKAPFPDSNEMFEMHVLSRGD</sequence>
<keyword evidence="3" id="KW-1185">Reference proteome</keyword>
<dbReference type="PANTHER" id="PTHR42791">
    <property type="entry name" value="GNAT FAMILY ACETYLTRANSFERASE"/>
    <property type="match status" value="1"/>
</dbReference>
<dbReference type="InterPro" id="IPR052523">
    <property type="entry name" value="Trichothecene_AcTrans"/>
</dbReference>
<evidence type="ECO:0000313" key="2">
    <source>
        <dbReference type="EMBL" id="KIK63544.1"/>
    </source>
</evidence>
<dbReference type="GO" id="GO:0016747">
    <property type="term" value="F:acyltransferase activity, transferring groups other than amino-acyl groups"/>
    <property type="evidence" value="ECO:0007669"/>
    <property type="project" value="InterPro"/>
</dbReference>
<dbReference type="EMBL" id="KN834763">
    <property type="protein sequence ID" value="KIK63544.1"/>
    <property type="molecule type" value="Genomic_DNA"/>
</dbReference>
<organism evidence="2 3">
    <name type="scientific">Collybiopsis luxurians FD-317 M1</name>
    <dbReference type="NCBI Taxonomy" id="944289"/>
    <lineage>
        <taxon>Eukaryota</taxon>
        <taxon>Fungi</taxon>
        <taxon>Dikarya</taxon>
        <taxon>Basidiomycota</taxon>
        <taxon>Agaricomycotina</taxon>
        <taxon>Agaricomycetes</taxon>
        <taxon>Agaricomycetidae</taxon>
        <taxon>Agaricales</taxon>
        <taxon>Marasmiineae</taxon>
        <taxon>Omphalotaceae</taxon>
        <taxon>Collybiopsis</taxon>
        <taxon>Collybiopsis luxurians</taxon>
    </lineage>
</organism>
<name>A0A0D0CKW9_9AGAR</name>
<dbReference type="AlphaFoldDB" id="A0A0D0CKW9"/>
<proteinExistence type="predicted"/>
<dbReference type="HOGENOM" id="CLU_086106_1_0_1"/>
<dbReference type="InterPro" id="IPR016181">
    <property type="entry name" value="Acyl_CoA_acyltransferase"/>
</dbReference>
<dbReference type="PANTHER" id="PTHR42791:SF1">
    <property type="entry name" value="N-ACETYLTRANSFERASE DOMAIN-CONTAINING PROTEIN"/>
    <property type="match status" value="1"/>
</dbReference>